<accession>A0A2S7F7I8</accession>
<proteinExistence type="inferred from homology"/>
<dbReference type="RefSeq" id="WP_027636019.1">
    <property type="nucleotide sequence ID" value="NZ_JAIOKK010000001.1"/>
</dbReference>
<feature type="domain" description="LD-carboxypeptidase C-terminal" evidence="8">
    <location>
        <begin position="180"/>
        <end position="294"/>
    </location>
</feature>
<dbReference type="PIRSF" id="PIRSF028757">
    <property type="entry name" value="LD-carboxypeptidase"/>
    <property type="match status" value="1"/>
</dbReference>
<dbReference type="InterPro" id="IPR027461">
    <property type="entry name" value="Carboxypeptidase_A_C_sf"/>
</dbReference>
<feature type="active site" description="Charge relay system" evidence="6">
    <location>
        <position position="280"/>
    </location>
</feature>
<comment type="caution">
    <text evidence="9">The sequence shown here is derived from an EMBL/GenBank/DDBJ whole genome shotgun (WGS) entry which is preliminary data.</text>
</comment>
<sequence length="308" mass="34187">MIRPKPLKKGDTIGIIGTCSPPKKERIDPAIKWIKSLGLEVVIGRSVNENHGYLCGEDKVRADDLNYMFHNKDIKGIFIVRGGYGAARILNMIDYDNIKKNPKILAGYSDVTALHIAINQKCKMITFHTPMPCTEFYTDIDDYTVESFKDSIFNINYTKKVVNPDKCKGFEGLVKGKACGRITGGNLSIIASLMGTPYEINTKNKILFLEDIDEAPYKIDRMLTQLRLANKFKDAAGIILGSWTGCDSKDTSRSLSLNEVFNEIIIPENRPTIMNVACGHTLPTMSIALGSNISINADSLEILNIDTD</sequence>
<dbReference type="InterPro" id="IPR027478">
    <property type="entry name" value="LdcA_N"/>
</dbReference>
<keyword evidence="2 9" id="KW-0121">Carboxypeptidase</keyword>
<dbReference type="Pfam" id="PF17676">
    <property type="entry name" value="Peptidase_S66C"/>
    <property type="match status" value="1"/>
</dbReference>
<reference evidence="9 10" key="1">
    <citation type="submission" date="2016-01" db="EMBL/GenBank/DDBJ databases">
        <title>Characterization of the Clostridium difficile lineages that are prevalent in Hong Kong and China.</title>
        <authorList>
            <person name="Kwok J.S.-L."/>
            <person name="Lam W.-Y."/>
            <person name="Ip M."/>
            <person name="Chan T.-F."/>
            <person name="Hawkey P.M."/>
            <person name="Tsui S.K.-W."/>
        </authorList>
    </citation>
    <scope>NUCLEOTIDE SEQUENCE [LARGE SCALE GENOMIC DNA]</scope>
    <source>
        <strain evidence="9 10">300064</strain>
    </source>
</reference>
<feature type="active site" description="Charge relay system" evidence="6">
    <location>
        <position position="210"/>
    </location>
</feature>
<dbReference type="PANTHER" id="PTHR30237">
    <property type="entry name" value="MURAMOYLTETRAPEPTIDE CARBOXYPEPTIDASE"/>
    <property type="match status" value="1"/>
</dbReference>
<evidence type="ECO:0000256" key="4">
    <source>
        <dbReference type="ARBA" id="ARBA00022801"/>
    </source>
</evidence>
<dbReference type="Proteomes" id="UP000238081">
    <property type="component" value="Unassembled WGS sequence"/>
</dbReference>
<dbReference type="SUPFAM" id="SSF141986">
    <property type="entry name" value="LD-carboxypeptidase A C-terminal domain-like"/>
    <property type="match status" value="1"/>
</dbReference>
<dbReference type="Gene3D" id="3.50.30.60">
    <property type="entry name" value="LD-carboxypeptidase A C-terminal domain-like"/>
    <property type="match status" value="1"/>
</dbReference>
<evidence type="ECO:0000256" key="2">
    <source>
        <dbReference type="ARBA" id="ARBA00022645"/>
    </source>
</evidence>
<dbReference type="Pfam" id="PF02016">
    <property type="entry name" value="Peptidase_S66"/>
    <property type="match status" value="1"/>
</dbReference>
<dbReference type="GO" id="GO:0006508">
    <property type="term" value="P:proteolysis"/>
    <property type="evidence" value="ECO:0007669"/>
    <property type="project" value="UniProtKB-KW"/>
</dbReference>
<evidence type="ECO:0000256" key="5">
    <source>
        <dbReference type="ARBA" id="ARBA00022825"/>
    </source>
</evidence>
<keyword evidence="4" id="KW-0378">Hydrolase</keyword>
<evidence type="ECO:0000256" key="3">
    <source>
        <dbReference type="ARBA" id="ARBA00022670"/>
    </source>
</evidence>
<evidence type="ECO:0000259" key="8">
    <source>
        <dbReference type="Pfam" id="PF17676"/>
    </source>
</evidence>
<keyword evidence="3" id="KW-0645">Protease</keyword>
<dbReference type="InterPro" id="IPR003507">
    <property type="entry name" value="S66_fam"/>
</dbReference>
<evidence type="ECO:0000259" key="7">
    <source>
        <dbReference type="Pfam" id="PF02016"/>
    </source>
</evidence>
<evidence type="ECO:0000313" key="9">
    <source>
        <dbReference type="EMBL" id="PPV13023.1"/>
    </source>
</evidence>
<dbReference type="PANTHER" id="PTHR30237:SF2">
    <property type="entry name" value="MUREIN TETRAPEPTIDE CARBOXYPEPTIDASE"/>
    <property type="match status" value="1"/>
</dbReference>
<dbReference type="GO" id="GO:0008236">
    <property type="term" value="F:serine-type peptidase activity"/>
    <property type="evidence" value="ECO:0007669"/>
    <property type="project" value="UniProtKB-KW"/>
</dbReference>
<dbReference type="GO" id="GO:0004180">
    <property type="term" value="F:carboxypeptidase activity"/>
    <property type="evidence" value="ECO:0007669"/>
    <property type="project" value="UniProtKB-KW"/>
</dbReference>
<comment type="similarity">
    <text evidence="1">Belongs to the peptidase S66 family.</text>
</comment>
<dbReference type="CDD" id="cd07025">
    <property type="entry name" value="Peptidase_S66"/>
    <property type="match status" value="1"/>
</dbReference>
<dbReference type="InterPro" id="IPR029062">
    <property type="entry name" value="Class_I_gatase-like"/>
</dbReference>
<dbReference type="InterPro" id="IPR040921">
    <property type="entry name" value="Peptidase_S66C"/>
</dbReference>
<dbReference type="AlphaFoldDB" id="A0A2S7F7I8"/>
<name>A0A2S7F7I8_CLOBU</name>
<keyword evidence="5" id="KW-0720">Serine protease</keyword>
<evidence type="ECO:0000256" key="1">
    <source>
        <dbReference type="ARBA" id="ARBA00010233"/>
    </source>
</evidence>
<gene>
    <name evidence="9" type="ORF">AWN73_04495</name>
</gene>
<evidence type="ECO:0000313" key="10">
    <source>
        <dbReference type="Proteomes" id="UP000238081"/>
    </source>
</evidence>
<organism evidence="9 10">
    <name type="scientific">Clostridium butyricum</name>
    <dbReference type="NCBI Taxonomy" id="1492"/>
    <lineage>
        <taxon>Bacteria</taxon>
        <taxon>Bacillati</taxon>
        <taxon>Bacillota</taxon>
        <taxon>Clostridia</taxon>
        <taxon>Eubacteriales</taxon>
        <taxon>Clostridiaceae</taxon>
        <taxon>Clostridium</taxon>
    </lineage>
</organism>
<dbReference type="Gene3D" id="3.40.50.10740">
    <property type="entry name" value="Class I glutamine amidotransferase-like"/>
    <property type="match status" value="1"/>
</dbReference>
<feature type="active site" description="Nucleophile" evidence="6">
    <location>
        <position position="109"/>
    </location>
</feature>
<dbReference type="EMBL" id="LRDH01000129">
    <property type="protein sequence ID" value="PPV13023.1"/>
    <property type="molecule type" value="Genomic_DNA"/>
</dbReference>
<dbReference type="SUPFAM" id="SSF52317">
    <property type="entry name" value="Class I glutamine amidotransferase-like"/>
    <property type="match status" value="1"/>
</dbReference>
<feature type="domain" description="LD-carboxypeptidase N-terminal" evidence="7">
    <location>
        <begin position="13"/>
        <end position="128"/>
    </location>
</feature>
<evidence type="ECO:0000256" key="6">
    <source>
        <dbReference type="PIRSR" id="PIRSR028757-1"/>
    </source>
</evidence>
<protein>
    <submittedName>
        <fullName evidence="9">LD-carboxypeptidase</fullName>
    </submittedName>
</protein>
<dbReference type="InterPro" id="IPR040449">
    <property type="entry name" value="Peptidase_S66_N"/>
</dbReference>